<dbReference type="InterPro" id="IPR009081">
    <property type="entry name" value="PP-bd_ACP"/>
</dbReference>
<dbReference type="Proteomes" id="UP000000851">
    <property type="component" value="Chromosome"/>
</dbReference>
<dbReference type="SUPFAM" id="SSF47336">
    <property type="entry name" value="ACP-like"/>
    <property type="match status" value="1"/>
</dbReference>
<evidence type="ECO:0000313" key="5">
    <source>
        <dbReference type="Proteomes" id="UP000000851"/>
    </source>
</evidence>
<accession>C7PWQ7</accession>
<feature type="domain" description="Carrier" evidence="3">
    <location>
        <begin position="5"/>
        <end position="83"/>
    </location>
</feature>
<dbReference type="PROSITE" id="PS00012">
    <property type="entry name" value="PHOSPHOPANTETHEINE"/>
    <property type="match status" value="1"/>
</dbReference>
<dbReference type="KEGG" id="cai:Caci_6487"/>
<dbReference type="PROSITE" id="PS50075">
    <property type="entry name" value="CARRIER"/>
    <property type="match status" value="1"/>
</dbReference>
<dbReference type="InParanoid" id="C7PWQ7"/>
<keyword evidence="1" id="KW-0596">Phosphopantetheine</keyword>
<dbReference type="InterPro" id="IPR036736">
    <property type="entry name" value="ACP-like_sf"/>
</dbReference>
<dbReference type="AlphaFoldDB" id="C7PWQ7"/>
<dbReference type="STRING" id="479433.Caci_6487"/>
<name>C7PWQ7_CATAD</name>
<dbReference type="OrthoDB" id="3537906at2"/>
<proteinExistence type="predicted"/>
<gene>
    <name evidence="4" type="ordered locus">Caci_6487</name>
</gene>
<dbReference type="Pfam" id="PF00550">
    <property type="entry name" value="PP-binding"/>
    <property type="match status" value="1"/>
</dbReference>
<dbReference type="InterPro" id="IPR006162">
    <property type="entry name" value="Ppantetheine_attach_site"/>
</dbReference>
<reference evidence="4 5" key="1">
    <citation type="journal article" date="2009" name="Stand. Genomic Sci.">
        <title>Complete genome sequence of Catenulispora acidiphila type strain (ID 139908).</title>
        <authorList>
            <person name="Copeland A."/>
            <person name="Lapidus A."/>
            <person name="Glavina Del Rio T."/>
            <person name="Nolan M."/>
            <person name="Lucas S."/>
            <person name="Chen F."/>
            <person name="Tice H."/>
            <person name="Cheng J.F."/>
            <person name="Bruce D."/>
            <person name="Goodwin L."/>
            <person name="Pitluck S."/>
            <person name="Mikhailova N."/>
            <person name="Pati A."/>
            <person name="Ivanova N."/>
            <person name="Mavromatis K."/>
            <person name="Chen A."/>
            <person name="Palaniappan K."/>
            <person name="Chain P."/>
            <person name="Land M."/>
            <person name="Hauser L."/>
            <person name="Chang Y.J."/>
            <person name="Jeffries C.D."/>
            <person name="Chertkov O."/>
            <person name="Brettin T."/>
            <person name="Detter J.C."/>
            <person name="Han C."/>
            <person name="Ali Z."/>
            <person name="Tindall B.J."/>
            <person name="Goker M."/>
            <person name="Bristow J."/>
            <person name="Eisen J.A."/>
            <person name="Markowitz V."/>
            <person name="Hugenholtz P."/>
            <person name="Kyrpides N.C."/>
            <person name="Klenk H.P."/>
        </authorList>
    </citation>
    <scope>NUCLEOTIDE SEQUENCE [LARGE SCALE GENOMIC DNA]</scope>
    <source>
        <strain evidence="5">DSM 44928 / JCM 14897 / NBRC 102108 / NRRL B-24433 / ID139908</strain>
    </source>
</reference>
<keyword evidence="2" id="KW-0597">Phosphoprotein</keyword>
<dbReference type="eggNOG" id="COG0236">
    <property type="taxonomic scope" value="Bacteria"/>
</dbReference>
<dbReference type="RefSeq" id="WP_015795066.1">
    <property type="nucleotide sequence ID" value="NC_013131.1"/>
</dbReference>
<sequence length="102" mass="10695">MTTHEMTLQELRDILLECAGAEEGIDLAGDIADRGFDELGYDSLALLEMAAKIEQTREVRIPDDAVSGLRTPRSVLDLVNSEAAAVPAVSAAAAAATPGADR</sequence>
<evidence type="ECO:0000256" key="2">
    <source>
        <dbReference type="ARBA" id="ARBA00022553"/>
    </source>
</evidence>
<keyword evidence="5" id="KW-1185">Reference proteome</keyword>
<evidence type="ECO:0000313" key="4">
    <source>
        <dbReference type="EMBL" id="ACU75337.1"/>
    </source>
</evidence>
<protein>
    <submittedName>
        <fullName evidence="4">Phosphopantetheine-binding</fullName>
    </submittedName>
</protein>
<organism evidence="4 5">
    <name type="scientific">Catenulispora acidiphila (strain DSM 44928 / JCM 14897 / NBRC 102108 / NRRL B-24433 / ID139908)</name>
    <dbReference type="NCBI Taxonomy" id="479433"/>
    <lineage>
        <taxon>Bacteria</taxon>
        <taxon>Bacillati</taxon>
        <taxon>Actinomycetota</taxon>
        <taxon>Actinomycetes</taxon>
        <taxon>Catenulisporales</taxon>
        <taxon>Catenulisporaceae</taxon>
        <taxon>Catenulispora</taxon>
    </lineage>
</organism>
<dbReference type="Gene3D" id="1.10.1200.10">
    <property type="entry name" value="ACP-like"/>
    <property type="match status" value="1"/>
</dbReference>
<dbReference type="HOGENOM" id="CLU_108696_12_0_11"/>
<evidence type="ECO:0000256" key="1">
    <source>
        <dbReference type="ARBA" id="ARBA00022450"/>
    </source>
</evidence>
<dbReference type="EMBL" id="CP001700">
    <property type="protein sequence ID" value="ACU75337.1"/>
    <property type="molecule type" value="Genomic_DNA"/>
</dbReference>
<evidence type="ECO:0000259" key="3">
    <source>
        <dbReference type="PROSITE" id="PS50075"/>
    </source>
</evidence>